<dbReference type="Gene3D" id="3.10.350.10">
    <property type="entry name" value="LysM domain"/>
    <property type="match status" value="1"/>
</dbReference>
<dbReference type="RefSeq" id="WP_109389019.1">
    <property type="nucleotide sequence ID" value="NZ_QETF01000011.1"/>
</dbReference>
<dbReference type="EMBL" id="QETF01000011">
    <property type="protein sequence ID" value="PWG16600.1"/>
    <property type="molecule type" value="Genomic_DNA"/>
</dbReference>
<feature type="compositionally biased region" description="Low complexity" evidence="1">
    <location>
        <begin position="249"/>
        <end position="261"/>
    </location>
</feature>
<comment type="caution">
    <text evidence="4">The sequence shown here is derived from an EMBL/GenBank/DDBJ whole genome shotgun (WGS) entry which is preliminary data.</text>
</comment>
<dbReference type="PROSITE" id="PS51257">
    <property type="entry name" value="PROKAR_LIPOPROTEIN"/>
    <property type="match status" value="1"/>
</dbReference>
<feature type="compositionally biased region" description="Low complexity" evidence="1">
    <location>
        <begin position="222"/>
        <end position="242"/>
    </location>
</feature>
<dbReference type="OrthoDB" id="9795421at2"/>
<dbReference type="InterPro" id="IPR036779">
    <property type="entry name" value="LysM_dom_sf"/>
</dbReference>
<dbReference type="PANTHER" id="PTHR21666">
    <property type="entry name" value="PEPTIDASE-RELATED"/>
    <property type="match status" value="1"/>
</dbReference>
<dbReference type="SUPFAM" id="SSF51261">
    <property type="entry name" value="Duplicated hybrid motif"/>
    <property type="match status" value="1"/>
</dbReference>
<dbReference type="CDD" id="cd00118">
    <property type="entry name" value="LysM"/>
    <property type="match status" value="1"/>
</dbReference>
<dbReference type="SMART" id="SM00257">
    <property type="entry name" value="LysM"/>
    <property type="match status" value="2"/>
</dbReference>
<dbReference type="InterPro" id="IPR050570">
    <property type="entry name" value="Cell_wall_metabolism_enzyme"/>
</dbReference>
<dbReference type="GO" id="GO:0004222">
    <property type="term" value="F:metalloendopeptidase activity"/>
    <property type="evidence" value="ECO:0007669"/>
    <property type="project" value="TreeGrafter"/>
</dbReference>
<proteinExistence type="predicted"/>
<keyword evidence="2" id="KW-0732">Signal</keyword>
<dbReference type="AlphaFoldDB" id="A0A2V1P488"/>
<dbReference type="PANTHER" id="PTHR21666:SF270">
    <property type="entry name" value="MUREIN HYDROLASE ACTIVATOR ENVC"/>
    <property type="match status" value="1"/>
</dbReference>
<dbReference type="Gene3D" id="2.70.70.10">
    <property type="entry name" value="Glucose Permease (Domain IIA)"/>
    <property type="match status" value="1"/>
</dbReference>
<sequence>MSKRPLSRPVRCLLAGTALVALAACDSDGNLADFDLRDLGGGFDTSDSVTNLPNRPRPDNRGVISYPGYQVVVARQGETVRQIAGRLDVNAEQLANYNAIDPDTPLRRDEIVALPGRVAEPSPATGAVATGPIQPPSQIDVTTLASDAIDRAGDQRSTPTPQPTPAADAPTGVEPVRHQVQRGETVYSIARLYNVPVRGLAEWNGLGADLTIREGQQLLIPATGATPPSPAAVTTPGQGTQTPTPPSAAAPLPAETPEVAPEAPPAPDIGQQSSAATDAPLIYPVSGSIIREYSPGRNEGIDIAADAGTPVKAAADGTVAAITENTNGAKIVVLRHTGNILTVYVNVQDLTVTKDDSVSQGQTIASIAAGSPSALHFEVRDGLESVDPADYLP</sequence>
<evidence type="ECO:0000256" key="2">
    <source>
        <dbReference type="SAM" id="SignalP"/>
    </source>
</evidence>
<feature type="domain" description="LysM" evidence="3">
    <location>
        <begin position="176"/>
        <end position="220"/>
    </location>
</feature>
<evidence type="ECO:0000313" key="4">
    <source>
        <dbReference type="EMBL" id="PWG16600.1"/>
    </source>
</evidence>
<name>A0A2V1P488_9RHOB</name>
<feature type="region of interest" description="Disordered" evidence="1">
    <location>
        <begin position="152"/>
        <end position="174"/>
    </location>
</feature>
<dbReference type="InterPro" id="IPR011055">
    <property type="entry name" value="Dup_hybrid_motif"/>
</dbReference>
<evidence type="ECO:0000313" key="5">
    <source>
        <dbReference type="Proteomes" id="UP000245293"/>
    </source>
</evidence>
<dbReference type="PROSITE" id="PS51782">
    <property type="entry name" value="LYSM"/>
    <property type="match status" value="1"/>
</dbReference>
<dbReference type="Pfam" id="PF01551">
    <property type="entry name" value="Peptidase_M23"/>
    <property type="match status" value="1"/>
</dbReference>
<protein>
    <submittedName>
        <fullName evidence="4">Peptidase M23</fullName>
    </submittedName>
</protein>
<dbReference type="Pfam" id="PF01476">
    <property type="entry name" value="LysM"/>
    <property type="match status" value="2"/>
</dbReference>
<gene>
    <name evidence="4" type="ORF">DFK10_10670</name>
</gene>
<reference evidence="5" key="1">
    <citation type="submission" date="2018-05" db="EMBL/GenBank/DDBJ databases">
        <authorList>
            <person name="Du Z."/>
            <person name="Wang X."/>
        </authorList>
    </citation>
    <scope>NUCLEOTIDE SEQUENCE [LARGE SCALE GENOMIC DNA]</scope>
    <source>
        <strain evidence="5">WDS4C29</strain>
    </source>
</reference>
<organism evidence="4 5">
    <name type="scientific">Salibaculum griseiflavum</name>
    <dbReference type="NCBI Taxonomy" id="1914409"/>
    <lineage>
        <taxon>Bacteria</taxon>
        <taxon>Pseudomonadati</taxon>
        <taxon>Pseudomonadota</taxon>
        <taxon>Alphaproteobacteria</taxon>
        <taxon>Rhodobacterales</taxon>
        <taxon>Roseobacteraceae</taxon>
        <taxon>Salibaculum</taxon>
    </lineage>
</organism>
<keyword evidence="5" id="KW-1185">Reference proteome</keyword>
<accession>A0A2V1P488</accession>
<feature type="signal peptide" evidence="2">
    <location>
        <begin position="1"/>
        <end position="23"/>
    </location>
</feature>
<feature type="chain" id="PRO_5015900833" evidence="2">
    <location>
        <begin position="24"/>
        <end position="393"/>
    </location>
</feature>
<dbReference type="InterPro" id="IPR016047">
    <property type="entry name" value="M23ase_b-sheet_dom"/>
</dbReference>
<dbReference type="CDD" id="cd12797">
    <property type="entry name" value="M23_peptidase"/>
    <property type="match status" value="1"/>
</dbReference>
<dbReference type="Proteomes" id="UP000245293">
    <property type="component" value="Unassembled WGS sequence"/>
</dbReference>
<evidence type="ECO:0000256" key="1">
    <source>
        <dbReference type="SAM" id="MobiDB-lite"/>
    </source>
</evidence>
<feature type="region of interest" description="Disordered" evidence="1">
    <location>
        <begin position="222"/>
        <end position="277"/>
    </location>
</feature>
<evidence type="ECO:0000259" key="3">
    <source>
        <dbReference type="PROSITE" id="PS51782"/>
    </source>
</evidence>
<dbReference type="InterPro" id="IPR018392">
    <property type="entry name" value="LysM"/>
</dbReference>